<reference evidence="1 2" key="1">
    <citation type="submission" date="2024-06" db="EMBL/GenBank/DDBJ databases">
        <title>Genomic Encyclopedia of Type Strains, Phase IV (KMG-IV): sequencing the most valuable type-strain genomes for metagenomic binning, comparative biology and taxonomic classification.</title>
        <authorList>
            <person name="Goeker M."/>
        </authorList>
    </citation>
    <scope>NUCLEOTIDE SEQUENCE [LARGE SCALE GENOMIC DNA]</scope>
    <source>
        <strain evidence="1 2">DSM 29492</strain>
    </source>
</reference>
<name>A0ABV2M2T1_9FIRM</name>
<comment type="caution">
    <text evidence="1">The sequence shown here is derived from an EMBL/GenBank/DDBJ whole genome shotgun (WGS) entry which is preliminary data.</text>
</comment>
<dbReference type="Proteomes" id="UP001549106">
    <property type="component" value="Unassembled WGS sequence"/>
</dbReference>
<organism evidence="1 2">
    <name type="scientific">Blautia caecimuris</name>
    <dbReference type="NCBI Taxonomy" id="1796615"/>
    <lineage>
        <taxon>Bacteria</taxon>
        <taxon>Bacillati</taxon>
        <taxon>Bacillota</taxon>
        <taxon>Clostridia</taxon>
        <taxon>Lachnospirales</taxon>
        <taxon>Lachnospiraceae</taxon>
        <taxon>Blautia</taxon>
    </lineage>
</organism>
<evidence type="ECO:0000313" key="1">
    <source>
        <dbReference type="EMBL" id="MET3749807.1"/>
    </source>
</evidence>
<proteinExistence type="predicted"/>
<sequence length="33" mass="3980">MKYIKLTSENIEKEYIWSALSNNGEVYEIKKQE</sequence>
<keyword evidence="2" id="KW-1185">Reference proteome</keyword>
<gene>
    <name evidence="1" type="ORF">ABID24_001041</name>
</gene>
<dbReference type="EMBL" id="JBEPMJ010000005">
    <property type="protein sequence ID" value="MET3749807.1"/>
    <property type="molecule type" value="Genomic_DNA"/>
</dbReference>
<protein>
    <submittedName>
        <fullName evidence="1">Uncharacterized protein</fullName>
    </submittedName>
</protein>
<accession>A0ABV2M2T1</accession>
<evidence type="ECO:0000313" key="2">
    <source>
        <dbReference type="Proteomes" id="UP001549106"/>
    </source>
</evidence>